<dbReference type="InterPro" id="IPR009362">
    <property type="entry name" value="YhcG_C"/>
</dbReference>
<feature type="region of interest" description="Disordered" evidence="1">
    <location>
        <begin position="103"/>
        <end position="130"/>
    </location>
</feature>
<keyword evidence="5" id="KW-1185">Reference proteome</keyword>
<dbReference type="Pfam" id="PF17761">
    <property type="entry name" value="DUF1016_N"/>
    <property type="match status" value="1"/>
</dbReference>
<feature type="compositionally biased region" description="Polar residues" evidence="1">
    <location>
        <begin position="103"/>
        <end position="121"/>
    </location>
</feature>
<dbReference type="RefSeq" id="WP_087042613.1">
    <property type="nucleotide sequence ID" value="NZ_FCOB02000002.1"/>
</dbReference>
<dbReference type="InterPro" id="IPR041527">
    <property type="entry name" value="YhcG_N"/>
</dbReference>
<proteinExistence type="predicted"/>
<dbReference type="AlphaFoldDB" id="A0A157ZED3"/>
<gene>
    <name evidence="4" type="ORF">AWB83_00428</name>
</gene>
<dbReference type="Pfam" id="PF06250">
    <property type="entry name" value="YhcG_C"/>
    <property type="match status" value="1"/>
</dbReference>
<dbReference type="PANTHER" id="PTHR30547:SF5">
    <property type="entry name" value="NUCLEASE YHCG-RELATED"/>
    <property type="match status" value="1"/>
</dbReference>
<sequence>MTKRAMAANDYDEFRSGIVQVLESARRAAARSVNAIMTASYWEIGRRIVESEQGGAHRAAYGETLIARLATDLTSRFGRGFGKANLANMRAFYQQWPPERIFQTPSGKSATAPQMLQTASGESAPGPLSAPPEARLDALAARFALPWSAYVRLLSVKSDAARAFYESEALREGWSVRQLDRQVNSQLYERLALSRNKAALLEKAAERAPGDAITPEEAIKDPFVLEFLDIKDEYSESDLEEALIQRLADFLLELGDDFAFVGRQRRLRIDDTWFRVDLKVGRFSYADAGQMHLYLNYAREHWMKPGENPPVGLILCAGKGSAEARYALDNLPNKILAAEYQTVLPDERLIAEELERSRKALDARRGDAD</sequence>
<evidence type="ECO:0008006" key="6">
    <source>
        <dbReference type="Google" id="ProtNLM"/>
    </source>
</evidence>
<comment type="caution">
    <text evidence="4">The sequence shown here is derived from an EMBL/GenBank/DDBJ whole genome shotgun (WGS) entry which is preliminary data.</text>
</comment>
<feature type="domain" description="YhcG N-terminal" evidence="3">
    <location>
        <begin position="18"/>
        <end position="190"/>
    </location>
</feature>
<name>A0A157ZED3_9BURK</name>
<evidence type="ECO:0000259" key="2">
    <source>
        <dbReference type="Pfam" id="PF06250"/>
    </source>
</evidence>
<protein>
    <recommendedName>
        <fullName evidence="6">DUF1016 domain-containing protein</fullName>
    </recommendedName>
</protein>
<evidence type="ECO:0000313" key="5">
    <source>
        <dbReference type="Proteomes" id="UP000054978"/>
    </source>
</evidence>
<feature type="domain" description="YhcG PDDEXK nuclease" evidence="2">
    <location>
        <begin position="217"/>
        <end position="348"/>
    </location>
</feature>
<evidence type="ECO:0000259" key="3">
    <source>
        <dbReference type="Pfam" id="PF17761"/>
    </source>
</evidence>
<dbReference type="InterPro" id="IPR053148">
    <property type="entry name" value="PD-DEXK-like_domain"/>
</dbReference>
<dbReference type="EMBL" id="FCOB02000002">
    <property type="protein sequence ID" value="SAK43237.1"/>
    <property type="molecule type" value="Genomic_DNA"/>
</dbReference>
<dbReference type="OrthoDB" id="9801263at2"/>
<dbReference type="PANTHER" id="PTHR30547">
    <property type="entry name" value="UNCHARACTERIZED PROTEIN YHCG-RELATED"/>
    <property type="match status" value="1"/>
</dbReference>
<organism evidence="4 5">
    <name type="scientific">Caballeronia ptereochthonis</name>
    <dbReference type="NCBI Taxonomy" id="1777144"/>
    <lineage>
        <taxon>Bacteria</taxon>
        <taxon>Pseudomonadati</taxon>
        <taxon>Pseudomonadota</taxon>
        <taxon>Betaproteobacteria</taxon>
        <taxon>Burkholderiales</taxon>
        <taxon>Burkholderiaceae</taxon>
        <taxon>Caballeronia</taxon>
    </lineage>
</organism>
<dbReference type="Proteomes" id="UP000054978">
    <property type="component" value="Unassembled WGS sequence"/>
</dbReference>
<evidence type="ECO:0000313" key="4">
    <source>
        <dbReference type="EMBL" id="SAK43237.1"/>
    </source>
</evidence>
<evidence type="ECO:0000256" key="1">
    <source>
        <dbReference type="SAM" id="MobiDB-lite"/>
    </source>
</evidence>
<dbReference type="STRING" id="1777144.AWB83_00428"/>
<reference evidence="4" key="1">
    <citation type="submission" date="2016-01" db="EMBL/GenBank/DDBJ databases">
        <authorList>
            <person name="Peeters C."/>
        </authorList>
    </citation>
    <scope>NUCLEOTIDE SEQUENCE [LARGE SCALE GENOMIC DNA]</scope>
    <source>
        <strain evidence="4">LMG 29326</strain>
    </source>
</reference>
<accession>A0A157ZED3</accession>